<comment type="caution">
    <text evidence="2">The sequence shown here is derived from an EMBL/GenBank/DDBJ whole genome shotgun (WGS) entry which is preliminary data.</text>
</comment>
<protein>
    <submittedName>
        <fullName evidence="2">Glycosyltransferase</fullName>
        <ecNumber evidence="2">2.4.-.-</ecNumber>
    </submittedName>
</protein>
<dbReference type="EC" id="2.4.-.-" evidence="2"/>
<gene>
    <name evidence="2" type="ORF">PQU94_00895</name>
</gene>
<dbReference type="Gene3D" id="3.90.550.10">
    <property type="entry name" value="Spore Coat Polysaccharide Biosynthesis Protein SpsA, Chain A"/>
    <property type="match status" value="1"/>
</dbReference>
<proteinExistence type="predicted"/>
<dbReference type="InterPro" id="IPR050834">
    <property type="entry name" value="Glycosyltransf_2"/>
</dbReference>
<dbReference type="SUPFAM" id="SSF53448">
    <property type="entry name" value="Nucleotide-diphospho-sugar transferases"/>
    <property type="match status" value="1"/>
</dbReference>
<dbReference type="Proteomes" id="UP001216595">
    <property type="component" value="Unassembled WGS sequence"/>
</dbReference>
<evidence type="ECO:0000313" key="2">
    <source>
        <dbReference type="EMBL" id="MDC7692829.1"/>
    </source>
</evidence>
<name>A0ABT5I9G2_9CAUL</name>
<accession>A0ABT5I9G2</accession>
<evidence type="ECO:0000313" key="3">
    <source>
        <dbReference type="Proteomes" id="UP001216595"/>
    </source>
</evidence>
<keyword evidence="3" id="KW-1185">Reference proteome</keyword>
<dbReference type="Pfam" id="PF00535">
    <property type="entry name" value="Glycos_transf_2"/>
    <property type="match status" value="1"/>
</dbReference>
<dbReference type="InterPro" id="IPR001173">
    <property type="entry name" value="Glyco_trans_2-like"/>
</dbReference>
<dbReference type="RefSeq" id="WP_272739615.1">
    <property type="nucleotide sequence ID" value="NZ_JAQQKW010000001.1"/>
</dbReference>
<keyword evidence="2" id="KW-0808">Transferase</keyword>
<keyword evidence="2" id="KW-0328">Glycosyltransferase</keyword>
<dbReference type="PANTHER" id="PTHR43685">
    <property type="entry name" value="GLYCOSYLTRANSFERASE"/>
    <property type="match status" value="1"/>
</dbReference>
<dbReference type="GO" id="GO:0016757">
    <property type="term" value="F:glycosyltransferase activity"/>
    <property type="evidence" value="ECO:0007669"/>
    <property type="project" value="UniProtKB-KW"/>
</dbReference>
<dbReference type="InterPro" id="IPR029044">
    <property type="entry name" value="Nucleotide-diphossugar_trans"/>
</dbReference>
<dbReference type="EMBL" id="JAQQKW010000001">
    <property type="protein sequence ID" value="MDC7692829.1"/>
    <property type="molecule type" value="Genomic_DNA"/>
</dbReference>
<dbReference type="PANTHER" id="PTHR43685:SF11">
    <property type="entry name" value="GLYCOSYLTRANSFERASE TAGX-RELATED"/>
    <property type="match status" value="1"/>
</dbReference>
<sequence length="357" mass="40882">MPRVSVIIPSYNHATFIARAIESVLRQDFDDFELLVEDDGSADNTENVLKSFSDSRLSYVLNEINSGAGIVTERLIKRAKGEYIALLNSDDSWAQGKLSAQVSWLDAHPETAACFTRATFIDESDNPTSEGSFSYANVFDVENRSAGAWLRHFFYKGNCLCNPSVMIRATVFDDIGTYKNILRQLPDLEFWIRLLKKHSIHVLDKQYVNMRIMKDGSNASSELGSNAERILLEYSLILENYFEDMDIGHLKEGFGDLLRDKEISNIHQYQINTAFLYFQPAIAGLQPILGLIGCRKLYKLMNDAATREILRTQYAFSETEFQQLGVYGSVFLPRHLTYPSWYRTASRLYRRLFPRKP</sequence>
<feature type="domain" description="Glycosyltransferase 2-like" evidence="1">
    <location>
        <begin position="5"/>
        <end position="162"/>
    </location>
</feature>
<reference evidence="2 3" key="1">
    <citation type="submission" date="2023-01" db="EMBL/GenBank/DDBJ databases">
        <title>Novel species of the genus Asticcacaulis isolated from rivers.</title>
        <authorList>
            <person name="Lu H."/>
        </authorList>
    </citation>
    <scope>NUCLEOTIDE SEQUENCE [LARGE SCALE GENOMIC DNA]</scope>
    <source>
        <strain evidence="2 3">DXS10W</strain>
    </source>
</reference>
<evidence type="ECO:0000259" key="1">
    <source>
        <dbReference type="Pfam" id="PF00535"/>
    </source>
</evidence>
<organism evidence="2 3">
    <name type="scientific">Asticcacaulis currens</name>
    <dbReference type="NCBI Taxonomy" id="2984210"/>
    <lineage>
        <taxon>Bacteria</taxon>
        <taxon>Pseudomonadati</taxon>
        <taxon>Pseudomonadota</taxon>
        <taxon>Alphaproteobacteria</taxon>
        <taxon>Caulobacterales</taxon>
        <taxon>Caulobacteraceae</taxon>
        <taxon>Asticcacaulis</taxon>
    </lineage>
</organism>